<dbReference type="Proteomes" id="UP000450000">
    <property type="component" value="Unassembled WGS sequence"/>
</dbReference>
<dbReference type="NCBIfam" id="NF040526">
    <property type="entry name" value="SCO0930_lipo"/>
    <property type="match status" value="1"/>
</dbReference>
<feature type="region of interest" description="Disordered" evidence="1">
    <location>
        <begin position="193"/>
        <end position="227"/>
    </location>
</feature>
<comment type="caution">
    <text evidence="2">The sequence shown here is derived from an EMBL/GenBank/DDBJ whole genome shotgun (WGS) entry which is preliminary data.</text>
</comment>
<dbReference type="PANTHER" id="PTHR39335">
    <property type="entry name" value="BLL4220 PROTEIN"/>
    <property type="match status" value="1"/>
</dbReference>
<gene>
    <name evidence="2" type="ORF">F7Q99_22045</name>
</gene>
<dbReference type="OrthoDB" id="597632at2"/>
<dbReference type="PANTHER" id="PTHR39335:SF1">
    <property type="entry name" value="BLL4220 PROTEIN"/>
    <property type="match status" value="1"/>
</dbReference>
<dbReference type="AlphaFoldDB" id="A0A6N7KX23"/>
<protein>
    <recommendedName>
        <fullName evidence="4">Lipoprotein</fullName>
    </recommendedName>
</protein>
<dbReference type="GO" id="GO:0043448">
    <property type="term" value="P:alkane catabolic process"/>
    <property type="evidence" value="ECO:0007669"/>
    <property type="project" value="TreeGrafter"/>
</dbReference>
<reference evidence="2 3" key="1">
    <citation type="submission" date="2019-09" db="EMBL/GenBank/DDBJ databases">
        <title>Genome Sequences of Streptomyces kaniharaensis ATCC 21070.</title>
        <authorList>
            <person name="Zhu W."/>
            <person name="De Crecy-Lagard V."/>
            <person name="Richards N.G."/>
        </authorList>
    </citation>
    <scope>NUCLEOTIDE SEQUENCE [LARGE SCALE GENOMIC DNA]</scope>
    <source>
        <strain evidence="2 3">SF-557</strain>
    </source>
</reference>
<evidence type="ECO:0000313" key="2">
    <source>
        <dbReference type="EMBL" id="MQS14867.1"/>
    </source>
</evidence>
<dbReference type="Pfam" id="PF03640">
    <property type="entry name" value="Lipoprotein_15"/>
    <property type="match status" value="4"/>
</dbReference>
<name>A0A6N7KX23_9ACTN</name>
<proteinExistence type="predicted"/>
<dbReference type="InterPro" id="IPR005297">
    <property type="entry name" value="Lipoprotein_repeat"/>
</dbReference>
<evidence type="ECO:0000256" key="1">
    <source>
        <dbReference type="SAM" id="MobiDB-lite"/>
    </source>
</evidence>
<evidence type="ECO:0000313" key="3">
    <source>
        <dbReference type="Proteomes" id="UP000450000"/>
    </source>
</evidence>
<sequence length="341" mass="34471">MTKRYGLAGLCVLLVGLVVMALWGSMSSSAKTPSGSGPGQLVGAQDAAPAGSGSYGSYDSYGGGSASPSAGGRAGGALTVRNDAKLGMVVTDGQGFTLYRFDKDTAKPPMSNCNDGCAKTWPPVAKEGTTAVSGSGIDAGVIGEVTRADGSKQLTLGGWPVYRYAQDTAPGDTKGQGVGGTWFAVAPDGKKAAAAAPGTSTYPSETPTSAAPAPQPAQPATGGAGVSVTNNPQLGQIVVDGQGMTLYQFAKDPSWPMKSMCEGQCAMTWKPAPVVDPSQVKGVDPKLIGKLQRSDGTWQLSVNCKPVYTFAGDKAPGDANGNGKDNLWFAINPAGKPVTGK</sequence>
<dbReference type="EMBL" id="WBOF01000001">
    <property type="protein sequence ID" value="MQS14867.1"/>
    <property type="molecule type" value="Genomic_DNA"/>
</dbReference>
<organism evidence="2 3">
    <name type="scientific">Streptomyces kaniharaensis</name>
    <dbReference type="NCBI Taxonomy" id="212423"/>
    <lineage>
        <taxon>Bacteria</taxon>
        <taxon>Bacillati</taxon>
        <taxon>Actinomycetota</taxon>
        <taxon>Actinomycetes</taxon>
        <taxon>Kitasatosporales</taxon>
        <taxon>Streptomycetaceae</taxon>
        <taxon>Streptomyces</taxon>
    </lineage>
</organism>
<feature type="compositionally biased region" description="Low complexity" evidence="1">
    <location>
        <begin position="193"/>
        <end position="212"/>
    </location>
</feature>
<dbReference type="InterPro" id="IPR047910">
    <property type="entry name" value="SCO0930-like"/>
</dbReference>
<accession>A0A6N7KX23</accession>
<evidence type="ECO:0008006" key="4">
    <source>
        <dbReference type="Google" id="ProtNLM"/>
    </source>
</evidence>
<keyword evidence="3" id="KW-1185">Reference proteome</keyword>